<dbReference type="AlphaFoldDB" id="A0A9Q9BBS9"/>
<dbReference type="PANTHER" id="PTHR43852:SF3">
    <property type="entry name" value="NUCLEOTIDYLTRANSFERASE"/>
    <property type="match status" value="1"/>
</dbReference>
<evidence type="ECO:0000313" key="2">
    <source>
        <dbReference type="EMBL" id="UTC99858.1"/>
    </source>
</evidence>
<dbReference type="PANTHER" id="PTHR43852">
    <property type="entry name" value="NUCLEOTIDYLTRANSFERASE"/>
    <property type="match status" value="1"/>
</dbReference>
<feature type="domain" description="Polymerase beta nucleotidyltransferase" evidence="1">
    <location>
        <begin position="7"/>
        <end position="95"/>
    </location>
</feature>
<dbReference type="InterPro" id="IPR041633">
    <property type="entry name" value="Polbeta"/>
</dbReference>
<dbReference type="EMBL" id="CP051635">
    <property type="protein sequence ID" value="UTC99858.1"/>
    <property type="molecule type" value="Genomic_DNA"/>
</dbReference>
<evidence type="ECO:0000313" key="3">
    <source>
        <dbReference type="Proteomes" id="UP001056981"/>
    </source>
</evidence>
<gene>
    <name evidence="2" type="ORF">E4N86_03720</name>
</gene>
<dbReference type="Gene3D" id="3.30.460.10">
    <property type="entry name" value="Beta Polymerase, domain 2"/>
    <property type="match status" value="1"/>
</dbReference>
<organism evidence="2 3">
    <name type="scientific">Treponema denticola</name>
    <dbReference type="NCBI Taxonomy" id="158"/>
    <lineage>
        <taxon>Bacteria</taxon>
        <taxon>Pseudomonadati</taxon>
        <taxon>Spirochaetota</taxon>
        <taxon>Spirochaetia</taxon>
        <taxon>Spirochaetales</taxon>
        <taxon>Treponemataceae</taxon>
        <taxon>Treponema</taxon>
    </lineage>
</organism>
<dbReference type="RefSeq" id="WP_253716384.1">
    <property type="nucleotide sequence ID" value="NZ_CP051522.1"/>
</dbReference>
<accession>A0A9Q9BBS9</accession>
<dbReference type="InterPro" id="IPR043519">
    <property type="entry name" value="NT_sf"/>
</dbReference>
<name>A0A9Q9BBS9_TREDN</name>
<dbReference type="CDD" id="cd05403">
    <property type="entry name" value="NT_KNTase_like"/>
    <property type="match status" value="1"/>
</dbReference>
<protein>
    <submittedName>
        <fullName evidence="2">Nucleotidyltransferase domain-containing protein</fullName>
    </submittedName>
</protein>
<dbReference type="InterPro" id="IPR052930">
    <property type="entry name" value="TA_antitoxin_MntA"/>
</dbReference>
<reference evidence="2" key="1">
    <citation type="submission" date="2020-04" db="EMBL/GenBank/DDBJ databases">
        <title>Comparative genomics of oral phylogroup-2 Treponema strains.</title>
        <authorList>
            <person name="Zeng H."/>
            <person name="Chan Y.K."/>
            <person name="Watt R.M."/>
        </authorList>
    </citation>
    <scope>NUCLEOTIDE SEQUENCE</scope>
    <source>
        <strain evidence="2">OMZ 905</strain>
    </source>
</reference>
<dbReference type="NCBIfam" id="NF047752">
    <property type="entry name" value="MntA_antitoxin"/>
    <property type="match status" value="1"/>
</dbReference>
<dbReference type="Proteomes" id="UP001056981">
    <property type="component" value="Chromosome"/>
</dbReference>
<proteinExistence type="predicted"/>
<sequence>MNKDIQEKLKNFFDSKPEIILAIIYGSYTRGTEAETSDVDIAVAMSDVMNLDARLSLQLELSILLKKEIDLVDIRKIKGLIHYKVFTEGLCIKKHENEGRSFFHKNFMTALYWYEDYYPLYKRSQKYIIEKAFAC</sequence>
<dbReference type="SUPFAM" id="SSF81301">
    <property type="entry name" value="Nucleotidyltransferase"/>
    <property type="match status" value="1"/>
</dbReference>
<dbReference type="Pfam" id="PF18765">
    <property type="entry name" value="Polbeta"/>
    <property type="match status" value="1"/>
</dbReference>
<evidence type="ECO:0000259" key="1">
    <source>
        <dbReference type="Pfam" id="PF18765"/>
    </source>
</evidence>